<proteinExistence type="predicted"/>
<keyword evidence="1" id="KW-1185">Reference proteome</keyword>
<dbReference type="AlphaFoldDB" id="A0A915MJD3"/>
<reference evidence="2" key="1">
    <citation type="submission" date="2022-11" db="UniProtKB">
        <authorList>
            <consortium name="WormBaseParasite"/>
        </authorList>
    </citation>
    <scope>IDENTIFICATION</scope>
</reference>
<dbReference type="Gene3D" id="3.30.200.20">
    <property type="entry name" value="Phosphorylase Kinase, domain 1"/>
    <property type="match status" value="1"/>
</dbReference>
<accession>A0A915MJD3</accession>
<evidence type="ECO:0000313" key="1">
    <source>
        <dbReference type="Proteomes" id="UP000887561"/>
    </source>
</evidence>
<dbReference type="Proteomes" id="UP000887561">
    <property type="component" value="Unplaced"/>
</dbReference>
<dbReference type="InterPro" id="IPR042521">
    <property type="entry name" value="DYRK"/>
</dbReference>
<evidence type="ECO:0000313" key="2">
    <source>
        <dbReference type="WBParaSite" id="scaffold41636_cov305.g23883"/>
    </source>
</evidence>
<dbReference type="Gene3D" id="3.30.10.30">
    <property type="entry name" value="DYRK"/>
    <property type="match status" value="1"/>
</dbReference>
<dbReference type="WBParaSite" id="scaffold41636_cov305.g23883">
    <property type="protein sequence ID" value="scaffold41636_cov305.g23883"/>
    <property type="gene ID" value="scaffold41636_cov305.g23883"/>
</dbReference>
<sequence length="75" mass="8752">YPANISVENYDKRKLTTFELTEIKEYTKIYFAGPHAKKQIDFDDKDGVYKVVLHDHLAYRFEIIKSIGKGTFGHV</sequence>
<dbReference type="GO" id="GO:0004712">
    <property type="term" value="F:protein serine/threonine/tyrosine kinase activity"/>
    <property type="evidence" value="ECO:0007669"/>
    <property type="project" value="InterPro"/>
</dbReference>
<name>A0A915MJD3_MELJA</name>
<organism evidence="1 2">
    <name type="scientific">Meloidogyne javanica</name>
    <name type="common">Root-knot nematode worm</name>
    <dbReference type="NCBI Taxonomy" id="6303"/>
    <lineage>
        <taxon>Eukaryota</taxon>
        <taxon>Metazoa</taxon>
        <taxon>Ecdysozoa</taxon>
        <taxon>Nematoda</taxon>
        <taxon>Chromadorea</taxon>
        <taxon>Rhabditida</taxon>
        <taxon>Tylenchina</taxon>
        <taxon>Tylenchomorpha</taxon>
        <taxon>Tylenchoidea</taxon>
        <taxon>Meloidogynidae</taxon>
        <taxon>Meloidogyninae</taxon>
        <taxon>Meloidogyne</taxon>
        <taxon>Meloidogyne incognita group</taxon>
    </lineage>
</organism>
<protein>
    <submittedName>
        <fullName evidence="2">Protein kinase domain-containing protein</fullName>
    </submittedName>
</protein>